<dbReference type="EMBL" id="DPIY01000001">
    <property type="protein sequence ID" value="HCT55728.1"/>
    <property type="molecule type" value="Genomic_DNA"/>
</dbReference>
<keyword evidence="1" id="KW-1133">Transmembrane helix</keyword>
<keyword evidence="1" id="KW-0812">Transmembrane</keyword>
<dbReference type="AlphaFoldDB" id="A0A3D4V4T5"/>
<feature type="transmembrane region" description="Helical" evidence="1">
    <location>
        <begin position="117"/>
        <end position="143"/>
    </location>
</feature>
<comment type="caution">
    <text evidence="2">The sequence shown here is derived from an EMBL/GenBank/DDBJ whole genome shotgun (WGS) entry which is preliminary data.</text>
</comment>
<organism evidence="2 3">
    <name type="scientific">Gemmatimonas aurantiaca</name>
    <dbReference type="NCBI Taxonomy" id="173480"/>
    <lineage>
        <taxon>Bacteria</taxon>
        <taxon>Pseudomonadati</taxon>
        <taxon>Gemmatimonadota</taxon>
        <taxon>Gemmatimonadia</taxon>
        <taxon>Gemmatimonadales</taxon>
        <taxon>Gemmatimonadaceae</taxon>
        <taxon>Gemmatimonas</taxon>
    </lineage>
</organism>
<accession>A0A3D4V4T5</accession>
<feature type="transmembrane region" description="Helical" evidence="1">
    <location>
        <begin position="34"/>
        <end position="53"/>
    </location>
</feature>
<gene>
    <name evidence="2" type="ORF">DGD08_00800</name>
</gene>
<keyword evidence="1" id="KW-0472">Membrane</keyword>
<evidence type="ECO:0000256" key="1">
    <source>
        <dbReference type="SAM" id="Phobius"/>
    </source>
</evidence>
<protein>
    <submittedName>
        <fullName evidence="2">ABC transporter permease</fullName>
    </submittedName>
</protein>
<dbReference type="Proteomes" id="UP000264071">
    <property type="component" value="Unassembled WGS sequence"/>
</dbReference>
<name>A0A3D4V4T5_9BACT</name>
<feature type="transmembrane region" description="Helical" evidence="1">
    <location>
        <begin position="183"/>
        <end position="203"/>
    </location>
</feature>
<reference evidence="2 3" key="1">
    <citation type="journal article" date="2018" name="Nat. Biotechnol.">
        <title>A standardized bacterial taxonomy based on genome phylogeny substantially revises the tree of life.</title>
        <authorList>
            <person name="Parks D.H."/>
            <person name="Chuvochina M."/>
            <person name="Waite D.W."/>
            <person name="Rinke C."/>
            <person name="Skarshewski A."/>
            <person name="Chaumeil P.A."/>
            <person name="Hugenholtz P."/>
        </authorList>
    </citation>
    <scope>NUCLEOTIDE SEQUENCE [LARGE SCALE GENOMIC DNA]</scope>
    <source>
        <strain evidence="2">UBA8844</strain>
    </source>
</reference>
<feature type="transmembrane region" description="Helical" evidence="1">
    <location>
        <begin position="155"/>
        <end position="176"/>
    </location>
</feature>
<evidence type="ECO:0000313" key="3">
    <source>
        <dbReference type="Proteomes" id="UP000264071"/>
    </source>
</evidence>
<sequence>MNNTARRVSLGAPSWLGTMGVLSRLAWARTMSPGVIMALAAVLALPVIFALALRSTVGDIGVEDATRFLLQRYGSLVSGFATPIIALLLGTSAFSAESEDGTLLYLVTSTTPRWWIVTARVLFASVVTALLSSVAVLATGWIVLGAADSGGVVPAFTAAICVGSTVYAALFTLLALRTRRALMVGLLYVIVWEGVLSSTFQALRYLSVRQWIVTVAGSLTDATVAPADGGVPIGFVLPAALTVLVATVVVGARLLDHPRLSRVGG</sequence>
<evidence type="ECO:0000313" key="2">
    <source>
        <dbReference type="EMBL" id="HCT55728.1"/>
    </source>
</evidence>
<feature type="transmembrane region" description="Helical" evidence="1">
    <location>
        <begin position="73"/>
        <end position="96"/>
    </location>
</feature>
<feature type="transmembrane region" description="Helical" evidence="1">
    <location>
        <begin position="233"/>
        <end position="255"/>
    </location>
</feature>
<proteinExistence type="predicted"/>